<name>A0A6C0B5I2_9ZZZZ</name>
<feature type="compositionally biased region" description="Polar residues" evidence="1">
    <location>
        <begin position="650"/>
        <end position="676"/>
    </location>
</feature>
<feature type="region of interest" description="Disordered" evidence="1">
    <location>
        <begin position="650"/>
        <end position="682"/>
    </location>
</feature>
<evidence type="ECO:0000256" key="1">
    <source>
        <dbReference type="SAM" id="MobiDB-lite"/>
    </source>
</evidence>
<feature type="region of interest" description="Disordered" evidence="1">
    <location>
        <begin position="172"/>
        <end position="199"/>
    </location>
</feature>
<evidence type="ECO:0000313" key="2">
    <source>
        <dbReference type="EMBL" id="QHS87356.1"/>
    </source>
</evidence>
<feature type="compositionally biased region" description="Basic and acidic residues" evidence="1">
    <location>
        <begin position="175"/>
        <end position="190"/>
    </location>
</feature>
<organism evidence="2">
    <name type="scientific">viral metagenome</name>
    <dbReference type="NCBI Taxonomy" id="1070528"/>
    <lineage>
        <taxon>unclassified sequences</taxon>
        <taxon>metagenomes</taxon>
        <taxon>organismal metagenomes</taxon>
    </lineage>
</organism>
<proteinExistence type="predicted"/>
<dbReference type="EMBL" id="MN739080">
    <property type="protein sequence ID" value="QHS87356.1"/>
    <property type="molecule type" value="Genomic_DNA"/>
</dbReference>
<protein>
    <submittedName>
        <fullName evidence="2">Uncharacterized protein</fullName>
    </submittedName>
</protein>
<sequence>MVARRTRRRQRGGANCDDNIKGIHDSVVSLTKQINGLKTEKPSDFKEFQTKFIDAFWKNIFNSFKREIMDDPMCEVSSQLLTKLGKSLDSLSLSIDSKNVYLTNIFSESYKTEIPAAIQSIKSHILVLEEKNRAATSASVATSSNSKKSKKNKSTTVVAVPKTEVTPPIELPIVEETRSTKSKSPIESKPKTKAKSKAKTNNTKISCKTVVSILISTVDALIGDIDRLPLDPTIISRIDECVSDLNSFDDLNCNPDDRMAIYKKREALKTSIIIKNITDKREDLTTILDKIKSEEEQFVDKLISDFKTEYKSNIDILNSNKDVAQNIVRKTFKETLNFAINYDSRILPKEMYDYSYLFSYVFCMTGLFNRFLNNKNAGIKLVVKGGKALQIMKPEVYHLSDDLDILILYEPKKSEIYASQLAIKFSSLFKGLENVLTITKDDIQLSKISYNSERGFIKVVSDIGWKQPDPEHNFFNEIKQTAKEDEISNFNKKVIFDLLYYHQSIDSFFKEKRFYYDKYSNMQQGECDCSSDSKSSTECDVVCKQRTHFVEKFAKYLTILPVEGVTPAYFIQALPIPPTITGQLPMNYPPMNYPPMPGYSPTMNGQTMIYPPMNYLPMNYPPMNYPPMIYPPMPGYSPMMTNSNMYYQQPQMNGQQSRNGQKPRNGQQFKNSQKPRNVQPPK</sequence>
<dbReference type="AlphaFoldDB" id="A0A6C0B5I2"/>
<reference evidence="2" key="1">
    <citation type="journal article" date="2020" name="Nature">
        <title>Giant virus diversity and host interactions through global metagenomics.</title>
        <authorList>
            <person name="Schulz F."/>
            <person name="Roux S."/>
            <person name="Paez-Espino D."/>
            <person name="Jungbluth S."/>
            <person name="Walsh D.A."/>
            <person name="Denef V.J."/>
            <person name="McMahon K.D."/>
            <person name="Konstantinidis K.T."/>
            <person name="Eloe-Fadrosh E.A."/>
            <person name="Kyrpides N.C."/>
            <person name="Woyke T."/>
        </authorList>
    </citation>
    <scope>NUCLEOTIDE SEQUENCE</scope>
    <source>
        <strain evidence="2">GVMAG-M-3300010157-4</strain>
    </source>
</reference>
<accession>A0A6C0B5I2</accession>